<gene>
    <name evidence="2" type="ORF">KCU76_g768</name>
    <name evidence="3" type="ORF">KCV03_g9037</name>
</gene>
<evidence type="ECO:0000313" key="4">
    <source>
        <dbReference type="Proteomes" id="UP000767238"/>
    </source>
</evidence>
<feature type="region of interest" description="Disordered" evidence="1">
    <location>
        <begin position="1"/>
        <end position="30"/>
    </location>
</feature>
<feature type="region of interest" description="Disordered" evidence="1">
    <location>
        <begin position="178"/>
        <end position="252"/>
    </location>
</feature>
<dbReference type="EMBL" id="JAHFXF010000016">
    <property type="protein sequence ID" value="KAG9700440.1"/>
    <property type="molecule type" value="Genomic_DNA"/>
</dbReference>
<reference evidence="3" key="2">
    <citation type="submission" date="2021-08" db="EMBL/GenBank/DDBJ databases">
        <authorList>
            <person name="Gostincar C."/>
            <person name="Sun X."/>
            <person name="Song Z."/>
            <person name="Gunde-Cimerman N."/>
        </authorList>
    </citation>
    <scope>NUCLEOTIDE SEQUENCE</scope>
    <source>
        <strain evidence="3">EXF-8016</strain>
        <strain evidence="2">EXF-9911</strain>
    </source>
</reference>
<dbReference type="EMBL" id="JAHFYH010000101">
    <property type="protein sequence ID" value="KAH0213125.1"/>
    <property type="molecule type" value="Genomic_DNA"/>
</dbReference>
<feature type="compositionally biased region" description="Polar residues" evidence="1">
    <location>
        <begin position="19"/>
        <end position="28"/>
    </location>
</feature>
<evidence type="ECO:0000313" key="3">
    <source>
        <dbReference type="EMBL" id="KAH0213125.1"/>
    </source>
</evidence>
<feature type="compositionally biased region" description="Basic and acidic residues" evidence="1">
    <location>
        <begin position="186"/>
        <end position="198"/>
    </location>
</feature>
<dbReference type="AlphaFoldDB" id="A0A9P8K1Z7"/>
<organism evidence="3 4">
    <name type="scientific">Aureobasidium melanogenum</name>
    <name type="common">Aureobasidium pullulans var. melanogenum</name>
    <dbReference type="NCBI Taxonomy" id="46634"/>
    <lineage>
        <taxon>Eukaryota</taxon>
        <taxon>Fungi</taxon>
        <taxon>Dikarya</taxon>
        <taxon>Ascomycota</taxon>
        <taxon>Pezizomycotina</taxon>
        <taxon>Dothideomycetes</taxon>
        <taxon>Dothideomycetidae</taxon>
        <taxon>Dothideales</taxon>
        <taxon>Saccotheciaceae</taxon>
        <taxon>Aureobasidium</taxon>
    </lineage>
</organism>
<accession>A0A9P8K1Z7</accession>
<feature type="compositionally biased region" description="Low complexity" evidence="1">
    <location>
        <begin position="385"/>
        <end position="397"/>
    </location>
</feature>
<reference evidence="3" key="1">
    <citation type="journal article" date="2021" name="J Fungi (Basel)">
        <title>Virulence traits and population genomics of the black yeast Aureobasidium melanogenum.</title>
        <authorList>
            <person name="Cernosa A."/>
            <person name="Sun X."/>
            <person name="Gostincar C."/>
            <person name="Fang C."/>
            <person name="Gunde-Cimerman N."/>
            <person name="Song Z."/>
        </authorList>
    </citation>
    <scope>NUCLEOTIDE SEQUENCE</scope>
    <source>
        <strain evidence="3">EXF-8016</strain>
        <strain evidence="2">EXF-9911</strain>
    </source>
</reference>
<evidence type="ECO:0000313" key="2">
    <source>
        <dbReference type="EMBL" id="KAG9700440.1"/>
    </source>
</evidence>
<sequence>MTTPFAKALCIPYSPPRPSSNGDESSAQEIAEVLSPDLPNVETPKAIVPELNTNASTDNAGLDIEPEDDINNFRKKVESWHESMTQCNHSALFTQIDDHWSDSSGEAENSYLNELCEKSYDIETHISEYIKKFDRVESAVTSLLRKKGELENLVQHNRDLDKKIADIYEKAQTRQDNNKVLLNRLEASKPSERRRDPPSDLSCSKPDLKKRPQDSVGSGSLTIDKSIVTDPGSVHSCKRRRTDFGENQSSTSNSTATFELRFLDINFTTNSDDFLRDMGKRIEMDKAQVDQQIEIVKPLHERKIRILHEHHQAYNNVMATNNRLSRHFKAQRYPTPEPLVAEQFGILRCKPPSVVNTSLLEDTMSSDLPTYQAHQAALLPAEPQNTFQSTQQATSSSLEARHGSPAADTQLDGLQAPISPKSEITRFFEIDPEMKERLGRITASQHSLVEVCKRQNLICIAYNSVQQIDNSVDLESVSQELSNKEEKLKYLRRRDKYVKDNLSEWFGPM</sequence>
<comment type="caution">
    <text evidence="3">The sequence shown here is derived from an EMBL/GenBank/DDBJ whole genome shotgun (WGS) entry which is preliminary data.</text>
</comment>
<feature type="non-terminal residue" evidence="3">
    <location>
        <position position="509"/>
    </location>
</feature>
<dbReference type="Proteomes" id="UP000779574">
    <property type="component" value="Unassembled WGS sequence"/>
</dbReference>
<evidence type="ECO:0000256" key="1">
    <source>
        <dbReference type="SAM" id="MobiDB-lite"/>
    </source>
</evidence>
<dbReference type="Proteomes" id="UP000767238">
    <property type="component" value="Unassembled WGS sequence"/>
</dbReference>
<protein>
    <submittedName>
        <fullName evidence="3">Uncharacterized protein</fullName>
    </submittedName>
</protein>
<name>A0A9P8K1Z7_AURME</name>
<feature type="region of interest" description="Disordered" evidence="1">
    <location>
        <begin position="385"/>
        <end position="415"/>
    </location>
</feature>
<proteinExistence type="predicted"/>